<dbReference type="RefSeq" id="WP_187057710.1">
    <property type="nucleotide sequence ID" value="NZ_CP060412.1"/>
</dbReference>
<evidence type="ECO:0000256" key="1">
    <source>
        <dbReference type="ARBA" id="ARBA00008791"/>
    </source>
</evidence>
<dbReference type="InterPro" id="IPR006016">
    <property type="entry name" value="UspA"/>
</dbReference>
<dbReference type="Gene3D" id="3.40.50.620">
    <property type="entry name" value="HUPs"/>
    <property type="match status" value="1"/>
</dbReference>
<dbReference type="PANTHER" id="PTHR46268">
    <property type="entry name" value="STRESS RESPONSE PROTEIN NHAX"/>
    <property type="match status" value="1"/>
</dbReference>
<sequence length="145" mass="15912">MFKHILLPTDGSELSMRAVDMGIDIAVKYGASVFAIHAIKPLPAVRHVSDSLVLKEDEKTQKATRQAVSYLEEVHRRAEAAKVACRSAYEFDTRPYMVIASVARSEKCDLIVIGTHIETGMDRLLSGSQTAKLLVSTGIPVLVCR</sequence>
<comment type="similarity">
    <text evidence="1">Belongs to the universal stress protein A family.</text>
</comment>
<dbReference type="InterPro" id="IPR006015">
    <property type="entry name" value="Universal_stress_UspA"/>
</dbReference>
<dbReference type="PANTHER" id="PTHR46268:SF6">
    <property type="entry name" value="UNIVERSAL STRESS PROTEIN UP12"/>
    <property type="match status" value="1"/>
</dbReference>
<dbReference type="CDD" id="cd00293">
    <property type="entry name" value="USP-like"/>
    <property type="match status" value="1"/>
</dbReference>
<dbReference type="AlphaFoldDB" id="A0A7G8Q645"/>
<reference evidence="3 4" key="1">
    <citation type="submission" date="2020-08" db="EMBL/GenBank/DDBJ databases">
        <title>Dyella sp. G9 isolated from forest soil.</title>
        <authorList>
            <person name="Fu J."/>
            <person name="Qiu L."/>
        </authorList>
    </citation>
    <scope>NUCLEOTIDE SEQUENCE [LARGE SCALE GENOMIC DNA]</scope>
    <source>
        <strain evidence="3 4">G9</strain>
    </source>
</reference>
<organism evidence="3 4">
    <name type="scientific">Dyella telluris</name>
    <dbReference type="NCBI Taxonomy" id="2763498"/>
    <lineage>
        <taxon>Bacteria</taxon>
        <taxon>Pseudomonadati</taxon>
        <taxon>Pseudomonadota</taxon>
        <taxon>Gammaproteobacteria</taxon>
        <taxon>Lysobacterales</taxon>
        <taxon>Rhodanobacteraceae</taxon>
        <taxon>Dyella</taxon>
    </lineage>
</organism>
<evidence type="ECO:0000313" key="3">
    <source>
        <dbReference type="EMBL" id="QNK02253.1"/>
    </source>
</evidence>
<dbReference type="PRINTS" id="PR01438">
    <property type="entry name" value="UNVRSLSTRESS"/>
</dbReference>
<accession>A0A7G8Q645</accession>
<dbReference type="KEGG" id="dtl:H8F01_03580"/>
<dbReference type="SUPFAM" id="SSF52402">
    <property type="entry name" value="Adenine nucleotide alpha hydrolases-like"/>
    <property type="match status" value="1"/>
</dbReference>
<keyword evidence="4" id="KW-1185">Reference proteome</keyword>
<proteinExistence type="inferred from homology"/>
<evidence type="ECO:0000313" key="4">
    <source>
        <dbReference type="Proteomes" id="UP000515873"/>
    </source>
</evidence>
<dbReference type="InterPro" id="IPR014729">
    <property type="entry name" value="Rossmann-like_a/b/a_fold"/>
</dbReference>
<protein>
    <submittedName>
        <fullName evidence="3">Universal stress protein</fullName>
    </submittedName>
</protein>
<dbReference type="Proteomes" id="UP000515873">
    <property type="component" value="Chromosome"/>
</dbReference>
<evidence type="ECO:0000259" key="2">
    <source>
        <dbReference type="Pfam" id="PF00582"/>
    </source>
</evidence>
<gene>
    <name evidence="3" type="ORF">H8F01_03580</name>
</gene>
<name>A0A7G8Q645_9GAMM</name>
<dbReference type="Pfam" id="PF00582">
    <property type="entry name" value="Usp"/>
    <property type="match status" value="1"/>
</dbReference>
<feature type="domain" description="UspA" evidence="2">
    <location>
        <begin position="1"/>
        <end position="145"/>
    </location>
</feature>
<dbReference type="EMBL" id="CP060412">
    <property type="protein sequence ID" value="QNK02253.1"/>
    <property type="molecule type" value="Genomic_DNA"/>
</dbReference>